<proteinExistence type="predicted"/>
<accession>A0A7K1T0E7</accession>
<evidence type="ECO:0000313" key="3">
    <source>
        <dbReference type="EMBL" id="MVN23034.1"/>
    </source>
</evidence>
<evidence type="ECO:0000259" key="2">
    <source>
        <dbReference type="Pfam" id="PF03432"/>
    </source>
</evidence>
<organism evidence="3 4">
    <name type="scientific">Mucilaginibacter arboris</name>
    <dbReference type="NCBI Taxonomy" id="2682090"/>
    <lineage>
        <taxon>Bacteria</taxon>
        <taxon>Pseudomonadati</taxon>
        <taxon>Bacteroidota</taxon>
        <taxon>Sphingobacteriia</taxon>
        <taxon>Sphingobacteriales</taxon>
        <taxon>Sphingobacteriaceae</taxon>
        <taxon>Mucilaginibacter</taxon>
    </lineage>
</organism>
<dbReference type="EMBL" id="WPIK01000016">
    <property type="protein sequence ID" value="MVN23034.1"/>
    <property type="molecule type" value="Genomic_DNA"/>
</dbReference>
<feature type="compositionally biased region" description="Basic residues" evidence="1">
    <location>
        <begin position="457"/>
        <end position="471"/>
    </location>
</feature>
<protein>
    <submittedName>
        <fullName evidence="3">Relaxase/mobilization nuclease domain-containing protein</fullName>
    </submittedName>
</protein>
<feature type="domain" description="MobA/VirD2-like nuclease" evidence="2">
    <location>
        <begin position="9"/>
        <end position="117"/>
    </location>
</feature>
<dbReference type="AlphaFoldDB" id="A0A7K1T0E7"/>
<dbReference type="Pfam" id="PF03432">
    <property type="entry name" value="Relaxase"/>
    <property type="match status" value="1"/>
</dbReference>
<feature type="region of interest" description="Disordered" evidence="1">
    <location>
        <begin position="400"/>
        <end position="424"/>
    </location>
</feature>
<reference evidence="3 4" key="1">
    <citation type="submission" date="2019-12" db="EMBL/GenBank/DDBJ databases">
        <title>Mucilaginibacter sp. HMF7410 genome sequencing and assembly.</title>
        <authorList>
            <person name="Kang H."/>
            <person name="Cha I."/>
            <person name="Kim H."/>
            <person name="Joh K."/>
        </authorList>
    </citation>
    <scope>NUCLEOTIDE SEQUENCE [LARGE SCALE GENOMIC DNA]</scope>
    <source>
        <strain evidence="3 4">HMF7410</strain>
    </source>
</reference>
<evidence type="ECO:0000313" key="4">
    <source>
        <dbReference type="Proteomes" id="UP000462014"/>
    </source>
</evidence>
<comment type="caution">
    <text evidence="3">The sequence shown here is derived from an EMBL/GenBank/DDBJ whole genome shotgun (WGS) entry which is preliminary data.</text>
</comment>
<name>A0A7K1T0E7_9SPHI</name>
<dbReference type="Proteomes" id="UP000462014">
    <property type="component" value="Unassembled WGS sequence"/>
</dbReference>
<evidence type="ECO:0000256" key="1">
    <source>
        <dbReference type="SAM" id="MobiDB-lite"/>
    </source>
</evidence>
<dbReference type="InterPro" id="IPR005094">
    <property type="entry name" value="Endonuclease_MobA/VirD2"/>
</dbReference>
<feature type="region of interest" description="Disordered" evidence="1">
    <location>
        <begin position="451"/>
        <end position="471"/>
    </location>
</feature>
<gene>
    <name evidence="3" type="ORF">GO621_16020</name>
</gene>
<keyword evidence="4" id="KW-1185">Reference proteome</keyword>
<sequence>MKIENFGYLQNVPKLSPEEYKNYLLAYSAANLSVKDKQFHAAISCSGREYDKYQLTKIAEAYLKEMGYSDNPYLIVYHKDTVNNHVHVVSSRINSKGKKINDRFEKKRSLAAIQKILQTDIKQTTEKLIGEYFNYNISSIAQLKLLFERQGYSVSQNETGITLRKNDDVQAVIPIDKIDALLGKGNKYNPRIPQLKAIINKYKESFDSEITDVFEPSKNKDLKQQIGYTSPLAQELKYRLGLDIVFHGKKNLPPYGYTVIDHASKSVFKGGEIMPLNDFISSKAKEKQHQQKPAALTIKVDSIKDEIAAKEIFAPTPTTTSRISIPPDKEKLMQSLLKSAIHEYGSIPEGLRAHKLEIKVNSGRLYIFDKASFILISADRITSSEDFNLIAKHSSLNSQQKEKMISPTGNSFQPAPDAFSNHDFSNRNNEDQSWLIDTVVNADLSIASDVDDEKANRKNRRRLGKSNLKKR</sequence>